<sequence length="126" mass="14248">MNMPTPTAATIPQLAEGEIYVGVVANTAGELHHVILLAGDNDDATWQAQMEWAKSIGGDLPTRIEHLFLLANHRDQFQPDAYWSNQPDTDPGYSGWAWYQNFTTGSQYYTRQDDELRARAVRRLPI</sequence>
<evidence type="ECO:0000313" key="2">
    <source>
        <dbReference type="Proteomes" id="UP001448498"/>
    </source>
</evidence>
<dbReference type="RefSeq" id="WP_342704242.1">
    <property type="nucleotide sequence ID" value="NZ_CP109821.1"/>
</dbReference>
<evidence type="ECO:0000313" key="1">
    <source>
        <dbReference type="EMBL" id="XAE49557.1"/>
    </source>
</evidence>
<proteinExistence type="predicted"/>
<organism evidence="1 2">
    <name type="scientific">Burkholderia arboris</name>
    <dbReference type="NCBI Taxonomy" id="488730"/>
    <lineage>
        <taxon>Bacteria</taxon>
        <taxon>Pseudomonadati</taxon>
        <taxon>Pseudomonadota</taxon>
        <taxon>Betaproteobacteria</taxon>
        <taxon>Burkholderiales</taxon>
        <taxon>Burkholderiaceae</taxon>
        <taxon>Burkholderia</taxon>
        <taxon>Burkholderia cepacia complex</taxon>
    </lineage>
</organism>
<dbReference type="EMBL" id="CP109821">
    <property type="protein sequence ID" value="XAE49557.1"/>
    <property type="molecule type" value="Genomic_DNA"/>
</dbReference>
<accession>A0ABZ3DLY1</accession>
<keyword evidence="2" id="KW-1185">Reference proteome</keyword>
<name>A0ABZ3DLY1_9BURK</name>
<protein>
    <submittedName>
        <fullName evidence="1">DUF1566 domain-containing protein</fullName>
    </submittedName>
</protein>
<reference evidence="1 2" key="1">
    <citation type="submission" date="2022-10" db="EMBL/GenBank/DDBJ databases">
        <title>Genomic of Burkholderia cepacia PN-1.</title>
        <authorList>
            <person name="Yang Y."/>
            <person name="Guan H."/>
            <person name="Huang J."/>
        </authorList>
    </citation>
    <scope>NUCLEOTIDE SEQUENCE [LARGE SCALE GENOMIC DNA]</scope>
    <source>
        <strain evidence="1 2">PN-1</strain>
    </source>
</reference>
<dbReference type="Proteomes" id="UP001448498">
    <property type="component" value="Chromosome 1"/>
</dbReference>
<gene>
    <name evidence="1" type="ORF">OHZ10_08015</name>
</gene>